<comment type="caution">
    <text evidence="12">The sequence shown here is derived from an EMBL/GenBank/DDBJ whole genome shotgun (WGS) entry which is preliminary data.</text>
</comment>
<dbReference type="OrthoDB" id="382797at2759"/>
<dbReference type="AlphaFoldDB" id="A0A1J1GQZ5"/>
<dbReference type="GO" id="GO:0017119">
    <property type="term" value="C:Golgi transport complex"/>
    <property type="evidence" value="ECO:0007669"/>
    <property type="project" value="UniProtKB-UniRule"/>
</dbReference>
<evidence type="ECO:0000313" key="12">
    <source>
        <dbReference type="EMBL" id="CRG94848.1"/>
    </source>
</evidence>
<evidence type="ECO:0000313" key="13">
    <source>
        <dbReference type="Proteomes" id="UP000220797"/>
    </source>
</evidence>
<evidence type="ECO:0000256" key="7">
    <source>
        <dbReference type="ARBA" id="ARBA00023136"/>
    </source>
</evidence>
<keyword evidence="5 9" id="KW-0653">Protein transport</keyword>
<dbReference type="PANTHER" id="PTHR21506:SF0">
    <property type="entry name" value="CONSERVED OLIGOMERIC GOLGI COMPLEX SUBUNIT 6"/>
    <property type="match status" value="1"/>
</dbReference>
<evidence type="ECO:0000256" key="1">
    <source>
        <dbReference type="ARBA" id="ARBA00004395"/>
    </source>
</evidence>
<dbReference type="GO" id="GO:0006891">
    <property type="term" value="P:intra-Golgi vesicle-mediated transport"/>
    <property type="evidence" value="ECO:0007669"/>
    <property type="project" value="UniProtKB-UniRule"/>
</dbReference>
<evidence type="ECO:0000259" key="10">
    <source>
        <dbReference type="Pfam" id="PF06419"/>
    </source>
</evidence>
<keyword evidence="4 9" id="KW-0813">Transport</keyword>
<dbReference type="InterPro" id="IPR010490">
    <property type="entry name" value="COG6"/>
</dbReference>
<comment type="function">
    <text evidence="9">Required for normal Golgi function.</text>
</comment>
<dbReference type="VEuPathDB" id="PlasmoDB:PGAL8A_00224500"/>
<evidence type="ECO:0000256" key="2">
    <source>
        <dbReference type="ARBA" id="ARBA00011023"/>
    </source>
</evidence>
<reference evidence="12" key="1">
    <citation type="submission" date="2015-04" db="EMBL/GenBank/DDBJ databases">
        <authorList>
            <consortium name="Pathogen Informatics"/>
        </authorList>
    </citation>
    <scope>NUCLEOTIDE SEQUENCE [LARGE SCALE GENOMIC DNA]</scope>
    <source>
        <strain evidence="12">8A</strain>
    </source>
</reference>
<dbReference type="GO" id="GO:0000139">
    <property type="term" value="C:Golgi membrane"/>
    <property type="evidence" value="ECO:0007669"/>
    <property type="project" value="UniProtKB-SubCell"/>
</dbReference>
<feature type="domain" description="Conserved Oligomeric Golgi complex subunit 6 C-terminal" evidence="11">
    <location>
        <begin position="634"/>
        <end position="819"/>
    </location>
</feature>
<comment type="similarity">
    <text evidence="2 9">Belongs to the COG6 family.</text>
</comment>
<evidence type="ECO:0000259" key="11">
    <source>
        <dbReference type="Pfam" id="PF20653"/>
    </source>
</evidence>
<dbReference type="Pfam" id="PF06419">
    <property type="entry name" value="COG6_N"/>
    <property type="match status" value="1"/>
</dbReference>
<gene>
    <name evidence="12" type="ORF">PGAL8A_00224500</name>
</gene>
<dbReference type="GO" id="GO:0015031">
    <property type="term" value="P:protein transport"/>
    <property type="evidence" value="ECO:0007669"/>
    <property type="project" value="UniProtKB-KW"/>
</dbReference>
<dbReference type="GeneID" id="39730772"/>
<dbReference type="InterPro" id="IPR048369">
    <property type="entry name" value="COG6_C"/>
</dbReference>
<keyword evidence="7 9" id="KW-0472">Membrane</keyword>
<keyword evidence="13" id="KW-1185">Reference proteome</keyword>
<evidence type="ECO:0000256" key="3">
    <source>
        <dbReference type="ARBA" id="ARBA00020973"/>
    </source>
</evidence>
<name>A0A1J1GQZ5_PLAGA</name>
<accession>A0A1J1GQZ5</accession>
<dbReference type="RefSeq" id="XP_028527663.1">
    <property type="nucleotide sequence ID" value="XM_028670962.1"/>
</dbReference>
<evidence type="ECO:0000256" key="6">
    <source>
        <dbReference type="ARBA" id="ARBA00023034"/>
    </source>
</evidence>
<protein>
    <recommendedName>
        <fullName evidence="3 9">Conserved oligomeric Golgi complex subunit 6</fullName>
        <shortName evidence="9">COG complex subunit 6</shortName>
    </recommendedName>
    <alternativeName>
        <fullName evidence="8 9">Component of oligomeric Golgi complex 6</fullName>
    </alternativeName>
</protein>
<sequence length="828" mass="99569">MEIPIDVNFDENIDSNLIFNELHNIKIHKNTFNKYDVLYNEYDYELSELNNYEDMIEKTCYCFTYFENIGSNLKKINELDKKTKDKIVESSNLTNEIIDEIKKLKKEKYNIKKKENIYNMILQKYSLSPLCINNLIDLKISLNIEFFEYLKQFEYTKDNIIKLLNEDSSEKLTKFYSKYYNKIMNAACKKMCSYIIKENNNFYKRTNQIIDLLLCTVFDEKEKRSIIIKNYIEKISPITKLCYKIIIESIEYFNTCISNFIHFRKKLLKKNYQDLISNNYKSINKKKLIEIDVKDDSIQIFKNFFSIFYYLITLEDNFFKILFSFNFYYTNKTVSYISINLENTHNILFNIIDVLLIPYKNFLDTNLNIYPKRYESCYELFQVLDIFIFKLRQFQKNYEINNVIKEIIQEDSNKNILYNSDKNRNGSRNIIENLKSNNSFFQSYELTIEKSSSSFLCDISNNIVDVVQKKFQNEIILNKNKEEIDYKNTINNKIGNFDENSIDKKNENYEKKEFNIIDTVEKEELYEERNNTQNDHNLFEYNKPNVECSNKNINDANDDDRSAKIEISYKYGLNNKMDPFEKYNCKLLNYTLNIQKKIENEFITLWQQNVITFYLSKITKREDSDYFNDTLFYIKKIFNSLNNIYTIYKNSSLCGKSNEQDFQNVLDITINPLINNFLKNKNKNIESDYIFIINIFSFIQESIKDFEGSSKYCELLTIIINEKCEKILEIESSNLINYLKIDKIDKLNENNADEVRIFIENFYKFVFTEHYDFNILNKIESNELKKNIKSLIFHNIHKEYMKIYELYSDKMKLDYSPEQIKGIFLKNL</sequence>
<dbReference type="Pfam" id="PF20653">
    <property type="entry name" value="COG6_C"/>
    <property type="match status" value="1"/>
</dbReference>
<dbReference type="PANTHER" id="PTHR21506">
    <property type="entry name" value="COMPONENT OF OLIGOMERIC GOLGI COMPLEX 6"/>
    <property type="match status" value="1"/>
</dbReference>
<feature type="domain" description="Conserved oligomeric complex COG6 N-terminal" evidence="10">
    <location>
        <begin position="65"/>
        <end position="129"/>
    </location>
</feature>
<evidence type="ECO:0000256" key="5">
    <source>
        <dbReference type="ARBA" id="ARBA00022927"/>
    </source>
</evidence>
<dbReference type="Proteomes" id="UP000220797">
    <property type="component" value="Unassembled WGS sequence"/>
</dbReference>
<evidence type="ECO:0000256" key="8">
    <source>
        <dbReference type="ARBA" id="ARBA00031348"/>
    </source>
</evidence>
<dbReference type="EMBL" id="CVMV01000032">
    <property type="protein sequence ID" value="CRG94848.1"/>
    <property type="molecule type" value="Genomic_DNA"/>
</dbReference>
<proteinExistence type="inferred from homology"/>
<keyword evidence="6 9" id="KW-0333">Golgi apparatus</keyword>
<comment type="subcellular location">
    <subcellularLocation>
        <location evidence="1 9">Golgi apparatus membrane</location>
        <topology evidence="1 9">Peripheral membrane protein</topology>
    </subcellularLocation>
</comment>
<comment type="subunit">
    <text evidence="9">Component of the conserved oligomeric Golgi complex.</text>
</comment>
<evidence type="ECO:0000256" key="4">
    <source>
        <dbReference type="ARBA" id="ARBA00022448"/>
    </source>
</evidence>
<dbReference type="InterPro" id="IPR048368">
    <property type="entry name" value="COG6_N"/>
</dbReference>
<organism evidence="12 13">
    <name type="scientific">Plasmodium gallinaceum</name>
    <dbReference type="NCBI Taxonomy" id="5849"/>
    <lineage>
        <taxon>Eukaryota</taxon>
        <taxon>Sar</taxon>
        <taxon>Alveolata</taxon>
        <taxon>Apicomplexa</taxon>
        <taxon>Aconoidasida</taxon>
        <taxon>Haemosporida</taxon>
        <taxon>Plasmodiidae</taxon>
        <taxon>Plasmodium</taxon>
        <taxon>Plasmodium (Haemamoeba)</taxon>
    </lineage>
</organism>
<evidence type="ECO:0000256" key="9">
    <source>
        <dbReference type="RuleBase" id="RU365075"/>
    </source>
</evidence>